<feature type="signal peptide" evidence="2">
    <location>
        <begin position="1"/>
        <end position="28"/>
    </location>
</feature>
<reference evidence="4" key="1">
    <citation type="submission" date="2019-02" db="EMBL/GenBank/DDBJ databases">
        <title>Isolation and identification of novel species under the genus Muribaculum.</title>
        <authorList>
            <person name="Miyake S."/>
            <person name="Ding Y."/>
            <person name="Low A."/>
            <person name="Soh M."/>
            <person name="Seedorf H."/>
        </authorList>
    </citation>
    <scope>NUCLEOTIDE SEQUENCE [LARGE SCALE GENOMIC DNA]</scope>
    <source>
        <strain evidence="4">H5</strain>
        <plasmid evidence="4">ph5-2</plasmid>
    </source>
</reference>
<evidence type="ECO:0000313" key="3">
    <source>
        <dbReference type="EMBL" id="QCD43779.1"/>
    </source>
</evidence>
<feature type="region of interest" description="Disordered" evidence="1">
    <location>
        <begin position="221"/>
        <end position="240"/>
    </location>
</feature>
<feature type="chain" id="PRO_5020853330" evidence="2">
    <location>
        <begin position="29"/>
        <end position="282"/>
    </location>
</feature>
<dbReference type="PROSITE" id="PS51257">
    <property type="entry name" value="PROKAR_LIPOPROTEIN"/>
    <property type="match status" value="1"/>
</dbReference>
<dbReference type="GeneID" id="40047855"/>
<geneLocation type="plasmid" evidence="4">
    <name>ph5-2</name>
</geneLocation>
<accession>A0A4P7W6K5</accession>
<gene>
    <name evidence="3" type="ORF">E7747_16125</name>
</gene>
<dbReference type="Proteomes" id="UP000297149">
    <property type="component" value="Plasmid ph5-2"/>
</dbReference>
<name>A0A4P7W6K5_9BACT</name>
<protein>
    <submittedName>
        <fullName evidence="3">Uncharacterized protein</fullName>
    </submittedName>
</protein>
<evidence type="ECO:0000256" key="1">
    <source>
        <dbReference type="SAM" id="MobiDB-lite"/>
    </source>
</evidence>
<dbReference type="RefSeq" id="WP_128708255.1">
    <property type="nucleotide sequence ID" value="NZ_CP039398.1"/>
</dbReference>
<dbReference type="EMBL" id="CP039398">
    <property type="protein sequence ID" value="QCD43779.1"/>
    <property type="molecule type" value="Genomic_DNA"/>
</dbReference>
<sequence length="282" mass="31147">MKPKFIILLGVALSTLLISLLSSCTNEEQDGITPNYSESENILIEYADAHNLGLDYIKSEIQNSHGICDKEFIESAFDSFIIIQYGKNEASKISRELAPMKDLMFCLETPLTLQTRGNNDNIVNQVNPIAYEALNECTKRISEKLANISDENLFDNSSLLNDLHSLINDYYNTYIQKYPSDIDTQAIAQVLGILYGSIEYWTNSNNVNFWSNVELEGYSNCSAGNDQSTPQTRADEKKKDDKTLSKSDYIITVASADAIGGLLSGPGAVLASGAAALYFDVE</sequence>
<keyword evidence="3" id="KW-0614">Plasmid</keyword>
<organism evidence="3 4">
    <name type="scientific">Duncaniella dubosii</name>
    <dbReference type="NCBI Taxonomy" id="2518971"/>
    <lineage>
        <taxon>Bacteria</taxon>
        <taxon>Pseudomonadati</taxon>
        <taxon>Bacteroidota</taxon>
        <taxon>Bacteroidia</taxon>
        <taxon>Bacteroidales</taxon>
        <taxon>Muribaculaceae</taxon>
        <taxon>Duncaniella</taxon>
    </lineage>
</organism>
<dbReference type="AlphaFoldDB" id="A0A4P7W6K5"/>
<keyword evidence="2" id="KW-0732">Signal</keyword>
<evidence type="ECO:0000256" key="2">
    <source>
        <dbReference type="SAM" id="SignalP"/>
    </source>
</evidence>
<proteinExistence type="predicted"/>
<dbReference type="KEGG" id="ddb:E7747_16125"/>
<evidence type="ECO:0000313" key="4">
    <source>
        <dbReference type="Proteomes" id="UP000297149"/>
    </source>
</evidence>
<keyword evidence="4" id="KW-1185">Reference proteome</keyword>
<feature type="compositionally biased region" description="Polar residues" evidence="1">
    <location>
        <begin position="221"/>
        <end position="232"/>
    </location>
</feature>